<feature type="domain" description="Peptidase C14 caspase" evidence="7">
    <location>
        <begin position="453"/>
        <end position="704"/>
    </location>
</feature>
<dbReference type="InterPro" id="IPR011600">
    <property type="entry name" value="Pept_C14_caspase"/>
</dbReference>
<keyword evidence="2" id="KW-0053">Apoptosis</keyword>
<dbReference type="GO" id="GO:0006915">
    <property type="term" value="P:apoptotic process"/>
    <property type="evidence" value="ECO:0007669"/>
    <property type="project" value="UniProtKB-KW"/>
</dbReference>
<sequence length="758" mass="84966">MKVESVTPTSMLISVGIFGFFHQESTGIKEVGGGLILTHIALAIVLAVQIHKGTLTSVDAAIGAAILDAQNLALQIPTTSKETLAARWQVILLVPTQILGLVILPVLVVGLTKGDYASEDCRCLCILWWSRLSDCAQSFGKELSVFWVYYLLRWVMWAQSCFHSLYNAEWFHESEKSKRNTNSTPGQVSTEEPVRYASIEAEFLYTEYPATTSMSYMICALFSLTSMVVAEVSIRDWKLQPSSDVWSVGQIIAIVVAVASFFRAIWSFQGFFNEENEYTSFPDLIFTLLWGGQRDRQRPSRDGDGEQMEGSEQQPVLAPTLVDGRLPSLPGDTIPTSPQAHKQLDTEYSSESNQPSRVEVLKEKLPETFRDRDPWLYTTEEDTPGSRNLTQSLNHPINPRELLQNISKNHTEAQEGSPDTESALVDLTNTQSSVTPRKLSHQAPTRRALLIAGPSDGKTSHNLSGHGPKNDVNLMAEVFRKYGFEVTKCCDEQATRSNILACLDKFVHETEAEDSVVMYYSGCGGRSVWMPSRDESFAVEHDYDISHRFLLPTDFDAASEYPSTVISEPDLLNWELEMTKRTANITVILDCSYDGRIIFDPSHGTKARPRNIPEVQVRHPLRKCHVDPKSIDKHVVRIEAASSNETAWEYCGSQNHPVHPTGVFTKCFASALDKAFDQGLSWKRIMDGVKGSVKQKFPRQTPRIDGPDSRVPFSRLRRHPDVVVVTIENGNAQLLGGRIAGIRKRTVYDIWRITKPHW</sequence>
<feature type="transmembrane region" description="Helical" evidence="6">
    <location>
        <begin position="214"/>
        <end position="234"/>
    </location>
</feature>
<dbReference type="GO" id="GO:0004197">
    <property type="term" value="F:cysteine-type endopeptidase activity"/>
    <property type="evidence" value="ECO:0007669"/>
    <property type="project" value="InterPro"/>
</dbReference>
<dbReference type="PANTHER" id="PTHR48104">
    <property type="entry name" value="METACASPASE-4"/>
    <property type="match status" value="1"/>
</dbReference>
<evidence type="ECO:0000259" key="7">
    <source>
        <dbReference type="Pfam" id="PF00656"/>
    </source>
</evidence>
<keyword evidence="3" id="KW-0378">Hydrolase</keyword>
<keyword evidence="4" id="KW-0865">Zymogen</keyword>
<gene>
    <name evidence="8" type="ORF">AA0114_g10751</name>
</gene>
<dbReference type="InterPro" id="IPR050452">
    <property type="entry name" value="Metacaspase"/>
</dbReference>
<evidence type="ECO:0000256" key="6">
    <source>
        <dbReference type="SAM" id="Phobius"/>
    </source>
</evidence>
<evidence type="ECO:0000256" key="3">
    <source>
        <dbReference type="ARBA" id="ARBA00022807"/>
    </source>
</evidence>
<feature type="transmembrane region" description="Helical" evidence="6">
    <location>
        <begin position="246"/>
        <end position="266"/>
    </location>
</feature>
<dbReference type="Proteomes" id="UP000292402">
    <property type="component" value="Unassembled WGS sequence"/>
</dbReference>
<feature type="region of interest" description="Disordered" evidence="5">
    <location>
        <begin position="294"/>
        <end position="358"/>
    </location>
</feature>
<evidence type="ECO:0000256" key="2">
    <source>
        <dbReference type="ARBA" id="ARBA00022703"/>
    </source>
</evidence>
<feature type="compositionally biased region" description="Polar residues" evidence="5">
    <location>
        <begin position="334"/>
        <end position="356"/>
    </location>
</feature>
<dbReference type="Gene3D" id="3.40.50.1460">
    <property type="match status" value="1"/>
</dbReference>
<keyword evidence="3" id="KW-0645">Protease</keyword>
<feature type="compositionally biased region" description="Basic and acidic residues" evidence="5">
    <location>
        <begin position="294"/>
        <end position="304"/>
    </location>
</feature>
<keyword evidence="6" id="KW-1133">Transmembrane helix</keyword>
<dbReference type="EMBL" id="PDXA01000050">
    <property type="protein sequence ID" value="RYN41606.1"/>
    <property type="molecule type" value="Genomic_DNA"/>
</dbReference>
<protein>
    <recommendedName>
        <fullName evidence="7">Peptidase C14 caspase domain-containing protein</fullName>
    </recommendedName>
</protein>
<dbReference type="GO" id="GO:0006508">
    <property type="term" value="P:proteolysis"/>
    <property type="evidence" value="ECO:0007669"/>
    <property type="project" value="InterPro"/>
</dbReference>
<keyword evidence="3" id="KW-0788">Thiol protease</keyword>
<keyword evidence="6" id="KW-0472">Membrane</keyword>
<evidence type="ECO:0000256" key="1">
    <source>
        <dbReference type="ARBA" id="ARBA00009005"/>
    </source>
</evidence>
<dbReference type="InterPro" id="IPR029030">
    <property type="entry name" value="Caspase-like_dom_sf"/>
</dbReference>
<reference evidence="9" key="1">
    <citation type="journal article" date="2019" name="bioRxiv">
        <title>Genomics, evolutionary history and diagnostics of the Alternaria alternata species group including apple and Asian pear pathotypes.</title>
        <authorList>
            <person name="Armitage A.D."/>
            <person name="Cockerton H.M."/>
            <person name="Sreenivasaprasad S."/>
            <person name="Woodhall J.W."/>
            <person name="Lane C.R."/>
            <person name="Harrison R.J."/>
            <person name="Clarkson J.P."/>
        </authorList>
    </citation>
    <scope>NUCLEOTIDE SEQUENCE [LARGE SCALE GENOMIC DNA]</scope>
    <source>
        <strain evidence="9">FERA 1082</strain>
    </source>
</reference>
<proteinExistence type="inferred from homology"/>
<evidence type="ECO:0000256" key="5">
    <source>
        <dbReference type="SAM" id="MobiDB-lite"/>
    </source>
</evidence>
<evidence type="ECO:0000313" key="9">
    <source>
        <dbReference type="Proteomes" id="UP000292402"/>
    </source>
</evidence>
<keyword evidence="6" id="KW-0812">Transmembrane</keyword>
<organism evidence="8 9">
    <name type="scientific">Alternaria tenuissima</name>
    <dbReference type="NCBI Taxonomy" id="119927"/>
    <lineage>
        <taxon>Eukaryota</taxon>
        <taxon>Fungi</taxon>
        <taxon>Dikarya</taxon>
        <taxon>Ascomycota</taxon>
        <taxon>Pezizomycotina</taxon>
        <taxon>Dothideomycetes</taxon>
        <taxon>Pleosporomycetidae</taxon>
        <taxon>Pleosporales</taxon>
        <taxon>Pleosporineae</taxon>
        <taxon>Pleosporaceae</taxon>
        <taxon>Alternaria</taxon>
        <taxon>Alternaria sect. Alternaria</taxon>
        <taxon>Alternaria alternata complex</taxon>
    </lineage>
</organism>
<accession>A0A4Q4M5U6</accession>
<dbReference type="PANTHER" id="PTHR48104:SF30">
    <property type="entry name" value="METACASPASE-1"/>
    <property type="match status" value="1"/>
</dbReference>
<evidence type="ECO:0000256" key="4">
    <source>
        <dbReference type="ARBA" id="ARBA00023145"/>
    </source>
</evidence>
<dbReference type="SUPFAM" id="SSF52129">
    <property type="entry name" value="Caspase-like"/>
    <property type="match status" value="1"/>
</dbReference>
<feature type="transmembrane region" description="Helical" evidence="6">
    <location>
        <begin position="90"/>
        <end position="112"/>
    </location>
</feature>
<dbReference type="Pfam" id="PF00656">
    <property type="entry name" value="Peptidase_C14"/>
    <property type="match status" value="1"/>
</dbReference>
<comment type="similarity">
    <text evidence="1">Belongs to the peptidase C14B family.</text>
</comment>
<evidence type="ECO:0000313" key="8">
    <source>
        <dbReference type="EMBL" id="RYN41606.1"/>
    </source>
</evidence>
<dbReference type="GO" id="GO:0005737">
    <property type="term" value="C:cytoplasm"/>
    <property type="evidence" value="ECO:0007669"/>
    <property type="project" value="TreeGrafter"/>
</dbReference>
<name>A0A4Q4M5U6_9PLEO</name>
<dbReference type="AlphaFoldDB" id="A0A4Q4M5U6"/>
<comment type="caution">
    <text evidence="8">The sequence shown here is derived from an EMBL/GenBank/DDBJ whole genome shotgun (WGS) entry which is preliminary data.</text>
</comment>